<dbReference type="GO" id="GO:0046872">
    <property type="term" value="F:metal ion binding"/>
    <property type="evidence" value="ECO:0007669"/>
    <property type="project" value="UniProtKB-KW"/>
</dbReference>
<evidence type="ECO:0000256" key="2">
    <source>
        <dbReference type="ARBA" id="ARBA00022722"/>
    </source>
</evidence>
<evidence type="ECO:0000256" key="9">
    <source>
        <dbReference type="ARBA" id="ARBA00023125"/>
    </source>
</evidence>
<evidence type="ECO:0000256" key="7">
    <source>
        <dbReference type="ARBA" id="ARBA00022884"/>
    </source>
</evidence>
<keyword evidence="7" id="KW-0694">RNA-binding</keyword>
<name>A0A644U332_9ZZZZ</name>
<dbReference type="Pfam" id="PF13395">
    <property type="entry name" value="HNH_4"/>
    <property type="match status" value="1"/>
</dbReference>
<organism evidence="12">
    <name type="scientific">bioreactor metagenome</name>
    <dbReference type="NCBI Taxonomy" id="1076179"/>
    <lineage>
        <taxon>unclassified sequences</taxon>
        <taxon>metagenomes</taxon>
        <taxon>ecological metagenomes</taxon>
    </lineage>
</organism>
<evidence type="ECO:0000256" key="4">
    <source>
        <dbReference type="ARBA" id="ARBA00022759"/>
    </source>
</evidence>
<proteinExistence type="inferred from homology"/>
<sequence>MKKILGLDLGTNSIGWALVNEAEKEIETSSIIKLGVRVNPLTVDEQNNFQQGKSITTNADRTSKRSARRNLQRYKLRRENLIELLKENNVINDNTILAETSNFSTFETYKLRAKAANDKISLEELARVLLMINKKRGYKSSRKLKGQDEGELVDGMDIAKELYNNDMTPGEYMLGVLSRGKKSKPEFYTSDLKQELQRIWETQKQYYPEILTDEFKNQIIGKSKTNTSKIFLAKYGIYTAENKGKDKKVEAYQWRVEALSKKVEKDVLAFVISDLNGIINNTSGYLGAISDRSKELYFNKLTVGQYLMNGFNDNPHFSVKNKVFYRQDYLDEFEKIWETQKTYHKELTNELKKEIRDIIIFYQRRLKSQKGLINYCEFENEKIEIEVEGKKKNITIGSKVCPKSSPLFQEFKIWQILNNLIVKDDKKNGRGLYQEEKEILFKELNLKNKLSKSEALKLLFENHNKLDLNYKDIEGNRTFNSLFNAFAQIVEMSGHGEYDFNKMNTDQILDIVRTVFTSLGIRVDILNFNADLEGDEFEKQPIMKLWHLLYSFEGDNSKTGTENLLKKLNKEYGFEKDYGKVIANISFQDDYGSLSSKAIKKILPHLKEGNGFDTACLLAGYRHSKSSLTKEELDKKELKDKLDILPKNSLRNPVVEKILNQMVNVVNQVIDTYGKPTEIRIELARDLKNNAEERKNMTEAISKTTKEHEEYRDIIKKEFGFSSVSKNDLIRYKLYLELKENGFKTLYSNTYIPREKIFDKNFDIEHIIPKAKLFDDSFSNKTLELRTANIEKSEMTAYDYVKNKYSEEGLKDYLNRIDLLYKLKAISRTKYNKLKMQASEIPSDFIDRDLRDSQYIAKKARQILLEISKEVVSTSGQITDRLRKDWQLVDIMKELNWDKYDKLGMTEIVENKDSERIYRIKDWTKRNDHRHHAMDALTIAFTKHNYINYLNNLNARADKSSNAYAIEQKELYRDSHGNLKFIPPMPLNDFRVQAKQQLEDILVSIKAKNKVVTRNINTTKQKGGTNKKLQLTPRGQLHLETIYGELKQYVTKEEKIGSSFNEEKINMVAKKSYREALLRRLKEYDNDAKKAFTGKNSLDKNPLFIDALQTFKVPEKVKLVEFETGYTIRKEISPDLKIDKVIDVGIRRKLEERLKKYDSNPKKAFTNLDEDPIWLNEEKGIQIKSVKIRGINNAVALRSKKNHKGELILDKDGNPQNVDFVNTGNNHHVAIYKDEKGNLQENVISFFEATARANADIPIIDKSYNLDKGWQFLFTMKQNEYFVFPNEKTGFNPKEIDLLNPINYSLISPNLFRVQKLSTKDYFFRHHLETSVIETSQLKGITWLRLGLSGIKDVVKVRVNHIGQIVGVGEY</sequence>
<comment type="cofactor">
    <cofactor evidence="1">
        <name>Mg(2+)</name>
        <dbReference type="ChEBI" id="CHEBI:18420"/>
    </cofactor>
</comment>
<dbReference type="InterPro" id="IPR041383">
    <property type="entry name" value="RuvC_III"/>
</dbReference>
<evidence type="ECO:0000256" key="3">
    <source>
        <dbReference type="ARBA" id="ARBA00022723"/>
    </source>
</evidence>
<dbReference type="HAMAP" id="MF_01480">
    <property type="entry name" value="Cas9"/>
    <property type="match status" value="1"/>
</dbReference>
<dbReference type="PROSITE" id="PS51749">
    <property type="entry name" value="HNH_CAS9"/>
    <property type="match status" value="1"/>
</dbReference>
<feature type="domain" description="HNH Cas9-type" evidence="11">
    <location>
        <begin position="690"/>
        <end position="850"/>
    </location>
</feature>
<dbReference type="InterPro" id="IPR003615">
    <property type="entry name" value="HNH_nuc"/>
</dbReference>
<dbReference type="GO" id="GO:0004519">
    <property type="term" value="F:endonuclease activity"/>
    <property type="evidence" value="ECO:0007669"/>
    <property type="project" value="UniProtKB-KW"/>
</dbReference>
<evidence type="ECO:0000256" key="1">
    <source>
        <dbReference type="ARBA" id="ARBA00001946"/>
    </source>
</evidence>
<keyword evidence="6" id="KW-0460">Magnesium</keyword>
<dbReference type="GO" id="GO:0051607">
    <property type="term" value="P:defense response to virus"/>
    <property type="evidence" value="ECO:0007669"/>
    <property type="project" value="UniProtKB-KW"/>
</dbReference>
<dbReference type="Gene3D" id="3.30.420.10">
    <property type="entry name" value="Ribonuclease H-like superfamily/Ribonuclease H"/>
    <property type="match status" value="3"/>
</dbReference>
<dbReference type="InterPro" id="IPR036397">
    <property type="entry name" value="RNaseH_sf"/>
</dbReference>
<dbReference type="GO" id="GO:0003723">
    <property type="term" value="F:RNA binding"/>
    <property type="evidence" value="ECO:0007669"/>
    <property type="project" value="UniProtKB-KW"/>
</dbReference>
<keyword evidence="10" id="KW-0464">Manganese</keyword>
<comment type="caution">
    <text evidence="12">The sequence shown here is derived from an EMBL/GenBank/DDBJ whole genome shotgun (WGS) entry which is preliminary data.</text>
</comment>
<keyword evidence="3" id="KW-0479">Metal-binding</keyword>
<keyword evidence="4 12" id="KW-0255">Endonuclease</keyword>
<keyword evidence="5 12" id="KW-0378">Hydrolase</keyword>
<keyword evidence="8" id="KW-0051">Antiviral defense</keyword>
<dbReference type="GO" id="GO:0016787">
    <property type="term" value="F:hydrolase activity"/>
    <property type="evidence" value="ECO:0007669"/>
    <property type="project" value="UniProtKB-KW"/>
</dbReference>
<dbReference type="Pfam" id="PF18541">
    <property type="entry name" value="RuvC_III"/>
    <property type="match status" value="1"/>
</dbReference>
<evidence type="ECO:0000313" key="12">
    <source>
        <dbReference type="EMBL" id="MPL73339.1"/>
    </source>
</evidence>
<dbReference type="InterPro" id="IPR033114">
    <property type="entry name" value="HNH_CAS9"/>
</dbReference>
<evidence type="ECO:0000256" key="8">
    <source>
        <dbReference type="ARBA" id="ARBA00023118"/>
    </source>
</evidence>
<evidence type="ECO:0000259" key="11">
    <source>
        <dbReference type="PROSITE" id="PS51749"/>
    </source>
</evidence>
<keyword evidence="2" id="KW-0540">Nuclease</keyword>
<dbReference type="GO" id="GO:0003677">
    <property type="term" value="F:DNA binding"/>
    <property type="evidence" value="ECO:0007669"/>
    <property type="project" value="UniProtKB-KW"/>
</dbReference>
<evidence type="ECO:0000256" key="6">
    <source>
        <dbReference type="ARBA" id="ARBA00022842"/>
    </source>
</evidence>
<dbReference type="EMBL" id="VSSQ01000072">
    <property type="protein sequence ID" value="MPL73339.1"/>
    <property type="molecule type" value="Genomic_DNA"/>
</dbReference>
<gene>
    <name evidence="12" type="primary">cas9_1</name>
    <name evidence="12" type="ORF">SDC9_19138</name>
</gene>
<dbReference type="NCBIfam" id="TIGR01865">
    <property type="entry name" value="cas_Csn1"/>
    <property type="match status" value="2"/>
</dbReference>
<keyword evidence="9" id="KW-0238">DNA-binding</keyword>
<evidence type="ECO:0000256" key="5">
    <source>
        <dbReference type="ARBA" id="ARBA00022801"/>
    </source>
</evidence>
<accession>A0A644U332</accession>
<evidence type="ECO:0000256" key="10">
    <source>
        <dbReference type="ARBA" id="ARBA00023211"/>
    </source>
</evidence>
<dbReference type="InterPro" id="IPR028629">
    <property type="entry name" value="Cas9"/>
</dbReference>
<dbReference type="EC" id="3.1.-.-" evidence="12"/>
<protein>
    <submittedName>
        <fullName evidence="12">CRISPR-associated endonuclease Cas9</fullName>
        <ecNumber evidence="12">3.1.-.-</ecNumber>
    </submittedName>
</protein>
<reference evidence="12" key="1">
    <citation type="submission" date="2019-08" db="EMBL/GenBank/DDBJ databases">
        <authorList>
            <person name="Kucharzyk K."/>
            <person name="Murdoch R.W."/>
            <person name="Higgins S."/>
            <person name="Loffler F."/>
        </authorList>
    </citation>
    <scope>NUCLEOTIDE SEQUENCE</scope>
</reference>